<dbReference type="EMBL" id="MBFR01000008">
    <property type="protein sequence ID" value="PVU97695.1"/>
    <property type="molecule type" value="Genomic_DNA"/>
</dbReference>
<dbReference type="GO" id="GO:0008474">
    <property type="term" value="F:palmitoyl-(protein) hydrolase activity"/>
    <property type="evidence" value="ECO:0007669"/>
    <property type="project" value="TreeGrafter"/>
</dbReference>
<comment type="caution">
    <text evidence="2">The sequence shown here is derived from an EMBL/GenBank/DDBJ whole genome shotgun (WGS) entry which is preliminary data.</text>
</comment>
<dbReference type="Gene3D" id="3.40.50.1820">
    <property type="entry name" value="alpha/beta hydrolase"/>
    <property type="match status" value="1"/>
</dbReference>
<dbReference type="GO" id="GO:0016020">
    <property type="term" value="C:membrane"/>
    <property type="evidence" value="ECO:0007669"/>
    <property type="project" value="TreeGrafter"/>
</dbReference>
<name>A0A2T9YZB7_9FUNG</name>
<dbReference type="Proteomes" id="UP000245383">
    <property type="component" value="Unassembled WGS sequence"/>
</dbReference>
<reference evidence="2 3" key="1">
    <citation type="journal article" date="2018" name="MBio">
        <title>Comparative Genomics Reveals the Core Gene Toolbox for the Fungus-Insect Symbiosis.</title>
        <authorList>
            <person name="Wang Y."/>
            <person name="Stata M."/>
            <person name="Wang W."/>
            <person name="Stajich J.E."/>
            <person name="White M.M."/>
            <person name="Moncalvo J.M."/>
        </authorList>
    </citation>
    <scope>NUCLEOTIDE SEQUENCE [LARGE SCALE GENOMIC DNA]</scope>
    <source>
        <strain evidence="2 3">SWE-8-4</strain>
    </source>
</reference>
<evidence type="ECO:0008006" key="4">
    <source>
        <dbReference type="Google" id="ProtNLM"/>
    </source>
</evidence>
<keyword evidence="3" id="KW-1185">Reference proteome</keyword>
<organism evidence="2 3">
    <name type="scientific">Smittium simulii</name>
    <dbReference type="NCBI Taxonomy" id="133385"/>
    <lineage>
        <taxon>Eukaryota</taxon>
        <taxon>Fungi</taxon>
        <taxon>Fungi incertae sedis</taxon>
        <taxon>Zoopagomycota</taxon>
        <taxon>Kickxellomycotina</taxon>
        <taxon>Harpellomycetes</taxon>
        <taxon>Harpellales</taxon>
        <taxon>Legeriomycetaceae</taxon>
        <taxon>Smittium</taxon>
    </lineage>
</organism>
<dbReference type="PANTHER" id="PTHR12277:SF81">
    <property type="entry name" value="PROTEIN ABHD13"/>
    <property type="match status" value="1"/>
</dbReference>
<feature type="transmembrane region" description="Helical" evidence="1">
    <location>
        <begin position="20"/>
        <end position="48"/>
    </location>
</feature>
<accession>A0A2T9YZB7</accession>
<sequence>MFKALYLLYEASGKDLNDGAYYLLKVAKVLGIGTLSLAIVAATGLFFLQRTLIYPSSIVEGSRTKVDLPYEFGMTRYEQVMLKTIDNVQVHGYLIKSQRLKCSQTIVFLHANAGNMGHRLPVVKLLYDALNCNIFMLSYRGYGLSEGSPSEQGIQKDVDAALVFLAENENTRGNRLYFYGQSIGGAVAIDTCYRYAKAKTLPPSLTIAGLIVENTFTSLPDMVADLFPILSFASLLLLDRWDSKSKISHLAQIPILFLAGKKDTLVPPAQMRALYASSRSSPLPIRSFIEFQNGDHNNTCVQPGYFDHISSWFAKLD</sequence>
<gene>
    <name evidence="2" type="ORF">BB561_000384</name>
</gene>
<evidence type="ECO:0000313" key="3">
    <source>
        <dbReference type="Proteomes" id="UP000245383"/>
    </source>
</evidence>
<dbReference type="OrthoDB" id="10249433at2759"/>
<keyword evidence="1" id="KW-0812">Transmembrane</keyword>
<keyword evidence="1" id="KW-1133">Transmembrane helix</keyword>
<dbReference type="InterPro" id="IPR029058">
    <property type="entry name" value="AB_hydrolase_fold"/>
</dbReference>
<keyword evidence="1" id="KW-0472">Membrane</keyword>
<evidence type="ECO:0000256" key="1">
    <source>
        <dbReference type="SAM" id="Phobius"/>
    </source>
</evidence>
<dbReference type="AlphaFoldDB" id="A0A2T9YZB7"/>
<dbReference type="SUPFAM" id="SSF53474">
    <property type="entry name" value="alpha/beta-Hydrolases"/>
    <property type="match status" value="1"/>
</dbReference>
<proteinExistence type="predicted"/>
<dbReference type="STRING" id="133385.A0A2T9YZB7"/>
<dbReference type="PANTHER" id="PTHR12277">
    <property type="entry name" value="ALPHA/BETA HYDROLASE DOMAIN-CONTAINING PROTEIN"/>
    <property type="match status" value="1"/>
</dbReference>
<protein>
    <recommendedName>
        <fullName evidence="4">Serine aminopeptidase S33 domain-containing protein</fullName>
    </recommendedName>
</protein>
<evidence type="ECO:0000313" key="2">
    <source>
        <dbReference type="EMBL" id="PVU97695.1"/>
    </source>
</evidence>